<feature type="domain" description="Pre-mRNA-splicing factor 3" evidence="7">
    <location>
        <begin position="70"/>
        <end position="284"/>
    </location>
</feature>
<keyword evidence="4" id="KW-0539">Nucleus</keyword>
<feature type="compositionally biased region" description="Basic residues" evidence="5">
    <location>
        <begin position="207"/>
        <end position="221"/>
    </location>
</feature>
<sequence length="435" mass="51137">MSSWKKPNQSRKRRLDISDDEDEKPSKLQSGGLNTDIHPLLREVVQLPSAKNHNPLKQNTRSIFDATSLNPYLDQSSFAFSSSHKARPLNLNPKGKFIAQGEELRTKQEELRRLDAKRAETEAQGLLPDENTREVLYKPHFPPLIEWWDRPYLETRLYDEFFDKKKKYVLDSEDAPVSIYIQHPVPIKAPWEKHSSEDNTMYLTKKEMKRKRRNERQAKHKEKQDRIKLGLDPPPPPKVKLSNLMNVLTNEAIKDPTGVEMKVRKEVEDRIQKHLKANEDRKLTQEEKQEKVKKQHEKDMDKGYFTTVYRVENLEDPQHFFKVDINAKQLDLLGIVLKNPRFNLIIVEGGAKGIKFYRKLMTQRIKWTESNAGADLSANKCTVIWEGQLKDLLFRKWSPMYTRDDEEAYKVLSKFGHENYWREACASDEQNQTRI</sequence>
<evidence type="ECO:0000313" key="8">
    <source>
        <dbReference type="EMBL" id="SGZ52560.1"/>
    </source>
</evidence>
<dbReference type="PANTHER" id="PTHR14212">
    <property type="entry name" value="U4/U6-ASSOCIATED RNA SPLICING FACTOR-RELATED"/>
    <property type="match status" value="1"/>
</dbReference>
<evidence type="ECO:0000256" key="4">
    <source>
        <dbReference type="ARBA" id="ARBA00023242"/>
    </source>
</evidence>
<feature type="region of interest" description="Disordered" evidence="5">
    <location>
        <begin position="1"/>
        <end position="37"/>
    </location>
</feature>
<gene>
    <name evidence="8" type="ORF">SAMEA4029009_CIC11G00000001115</name>
</gene>
<evidence type="ECO:0000256" key="5">
    <source>
        <dbReference type="SAM" id="MobiDB-lite"/>
    </source>
</evidence>
<evidence type="ECO:0000259" key="6">
    <source>
        <dbReference type="Pfam" id="PF06544"/>
    </source>
</evidence>
<feature type="region of interest" description="Disordered" evidence="5">
    <location>
        <begin position="276"/>
        <end position="297"/>
    </location>
</feature>
<dbReference type="GO" id="GO:0046540">
    <property type="term" value="C:U4/U6 x U5 tri-snRNP complex"/>
    <property type="evidence" value="ECO:0007669"/>
    <property type="project" value="InterPro"/>
</dbReference>
<evidence type="ECO:0000256" key="3">
    <source>
        <dbReference type="ARBA" id="ARBA00023187"/>
    </source>
</evidence>
<protein>
    <submittedName>
        <fullName evidence="8">CIC11C00000001115</fullName>
    </submittedName>
</protein>
<comment type="subcellular location">
    <subcellularLocation>
        <location evidence="1">Nucleus</location>
    </subcellularLocation>
</comment>
<dbReference type="Pfam" id="PF06544">
    <property type="entry name" value="Prp3_C"/>
    <property type="match status" value="1"/>
</dbReference>
<evidence type="ECO:0000313" key="9">
    <source>
        <dbReference type="Proteomes" id="UP000182259"/>
    </source>
</evidence>
<keyword evidence="3" id="KW-0508">mRNA splicing</keyword>
<dbReference type="CDD" id="cd24162">
    <property type="entry name" value="Prp3_C"/>
    <property type="match status" value="1"/>
</dbReference>
<dbReference type="PANTHER" id="PTHR14212:SF0">
    <property type="entry name" value="U4_U6 SMALL NUCLEAR RIBONUCLEOPROTEIN PRP3"/>
    <property type="match status" value="1"/>
</dbReference>
<dbReference type="EMBL" id="LT635765">
    <property type="protein sequence ID" value="SGZ52560.1"/>
    <property type="molecule type" value="Genomic_DNA"/>
</dbReference>
<feature type="region of interest" description="Disordered" evidence="5">
    <location>
        <begin position="205"/>
        <end position="238"/>
    </location>
</feature>
<evidence type="ECO:0000256" key="2">
    <source>
        <dbReference type="ARBA" id="ARBA00022664"/>
    </source>
</evidence>
<dbReference type="GO" id="GO:0000398">
    <property type="term" value="P:mRNA splicing, via spliceosome"/>
    <property type="evidence" value="ECO:0007669"/>
    <property type="project" value="InterPro"/>
</dbReference>
<dbReference type="InterPro" id="IPR010541">
    <property type="entry name" value="Prp3_C"/>
</dbReference>
<proteinExistence type="predicted"/>
<dbReference type="Pfam" id="PF08572">
    <property type="entry name" value="PRP3"/>
    <property type="match status" value="1"/>
</dbReference>
<keyword evidence="2" id="KW-0507">mRNA processing</keyword>
<feature type="domain" description="Small nuclear ribonucleoprotein Prp3 C-terminal" evidence="6">
    <location>
        <begin position="308"/>
        <end position="424"/>
    </location>
</feature>
<dbReference type="InterPro" id="IPR027104">
    <property type="entry name" value="Prp3"/>
</dbReference>
<dbReference type="AlphaFoldDB" id="A0A1L0D9A7"/>
<name>A0A1L0D9A7_9ASCO</name>
<evidence type="ECO:0000259" key="7">
    <source>
        <dbReference type="Pfam" id="PF08572"/>
    </source>
</evidence>
<organism evidence="8 9">
    <name type="scientific">Sungouiella intermedia</name>
    <dbReference type="NCBI Taxonomy" id="45354"/>
    <lineage>
        <taxon>Eukaryota</taxon>
        <taxon>Fungi</taxon>
        <taxon>Dikarya</taxon>
        <taxon>Ascomycota</taxon>
        <taxon>Saccharomycotina</taxon>
        <taxon>Pichiomycetes</taxon>
        <taxon>Metschnikowiaceae</taxon>
        <taxon>Sungouiella</taxon>
    </lineage>
</organism>
<dbReference type="InterPro" id="IPR013881">
    <property type="entry name" value="Pre-mRNA_splic_Prp3_dom"/>
</dbReference>
<accession>A0A1L0D9A7</accession>
<dbReference type="Proteomes" id="UP000182259">
    <property type="component" value="Chromosome II"/>
</dbReference>
<reference evidence="8 9" key="1">
    <citation type="submission" date="2016-10" db="EMBL/GenBank/DDBJ databases">
        <authorList>
            <person name="de Groot N.N."/>
        </authorList>
    </citation>
    <scope>NUCLEOTIDE SEQUENCE [LARGE SCALE GENOMIC DNA]</scope>
    <source>
        <strain evidence="8 9">PYCC 4715</strain>
    </source>
</reference>
<evidence type="ECO:0000256" key="1">
    <source>
        <dbReference type="ARBA" id="ARBA00004123"/>
    </source>
</evidence>